<proteinExistence type="predicted"/>
<sequence>MKKYELDMIEACLKSADHFKLKMHKLRGMVKTPEEKKRYALKEKCKALIMMDKLQMVAAEAHRTRKAEALGVYMAEQLHRAQQAVKSVWFSGENTERTFN</sequence>
<organism evidence="1 2">
    <name type="scientific">Escherichia phage vB_EcoM_VR20</name>
    <dbReference type="NCBI Taxonomy" id="1567027"/>
    <lineage>
        <taxon>Viruses</taxon>
        <taxon>Duplodnaviria</taxon>
        <taxon>Heunggongvirae</taxon>
        <taxon>Uroviricota</taxon>
        <taxon>Caudoviricetes</taxon>
        <taxon>Pantevenvirales</taxon>
        <taxon>Straboviridae</taxon>
        <taxon>Tevenvirinae</taxon>
        <taxon>Gaprivervirus</taxon>
        <taxon>Gaprivervirus vr20</taxon>
    </lineage>
</organism>
<protein>
    <submittedName>
        <fullName evidence="1">Uncharacterized protein</fullName>
    </submittedName>
</protein>
<dbReference type="GeneID" id="26633771"/>
<evidence type="ECO:0000313" key="1">
    <source>
        <dbReference type="EMBL" id="AIZ02151.1"/>
    </source>
</evidence>
<keyword evidence="2" id="KW-1185">Reference proteome</keyword>
<dbReference type="EMBL" id="KP007360">
    <property type="protein sequence ID" value="AIZ02151.1"/>
    <property type="molecule type" value="Genomic_DNA"/>
</dbReference>
<dbReference type="RefSeq" id="YP_009207272.1">
    <property type="nucleotide sequence ID" value="NC_028894.1"/>
</dbReference>
<dbReference type="KEGG" id="vg:26633771"/>
<evidence type="ECO:0000313" key="2">
    <source>
        <dbReference type="Proteomes" id="UP000030716"/>
    </source>
</evidence>
<dbReference type="Proteomes" id="UP000030716">
    <property type="component" value="Segment"/>
</dbReference>
<gene>
    <name evidence="1" type="ORF">VR20_093</name>
</gene>
<name>A0A0A7HCV8_9CAUD</name>
<dbReference type="InterPro" id="IPR055627">
    <property type="entry name" value="DUF7203"/>
</dbReference>
<accession>A0A0A7HCV8</accession>
<dbReference type="Pfam" id="PF23833">
    <property type="entry name" value="DUF7203"/>
    <property type="match status" value="1"/>
</dbReference>
<reference evidence="1 2" key="1">
    <citation type="submission" date="2014-10" db="EMBL/GenBank/DDBJ databases">
        <title>VR bacteriophages - a small but diverse group of low-temperature viruses.</title>
        <authorList>
            <person name="Kaliniene L."/>
            <person name="Meskys R."/>
            <person name="Simoliunas E."/>
            <person name="Zajanckauskaite A."/>
            <person name="Truncaite L."/>
        </authorList>
    </citation>
    <scope>NUCLEOTIDE SEQUENCE [LARGE SCALE GENOMIC DNA]</scope>
</reference>